<organism evidence="3 4">
    <name type="scientific">Cymbomonas tetramitiformis</name>
    <dbReference type="NCBI Taxonomy" id="36881"/>
    <lineage>
        <taxon>Eukaryota</taxon>
        <taxon>Viridiplantae</taxon>
        <taxon>Chlorophyta</taxon>
        <taxon>Pyramimonadophyceae</taxon>
        <taxon>Pyramimonadales</taxon>
        <taxon>Pyramimonadaceae</taxon>
        <taxon>Cymbomonas</taxon>
    </lineage>
</organism>
<reference evidence="3 4" key="1">
    <citation type="journal article" date="2015" name="Genome Biol. Evol.">
        <title>Comparative Genomics of a Bacterivorous Green Alga Reveals Evolutionary Causalities and Consequences of Phago-Mixotrophic Mode of Nutrition.</title>
        <authorList>
            <person name="Burns J.A."/>
            <person name="Paasch A."/>
            <person name="Narechania A."/>
            <person name="Kim E."/>
        </authorList>
    </citation>
    <scope>NUCLEOTIDE SEQUENCE [LARGE SCALE GENOMIC DNA]</scope>
    <source>
        <strain evidence="3 4">PLY_AMNH</strain>
    </source>
</reference>
<evidence type="ECO:0000256" key="1">
    <source>
        <dbReference type="SAM" id="MobiDB-lite"/>
    </source>
</evidence>
<gene>
    <name evidence="3" type="ORF">CYMTET_43841</name>
</gene>
<evidence type="ECO:0000313" key="4">
    <source>
        <dbReference type="Proteomes" id="UP001190700"/>
    </source>
</evidence>
<sequence>MPRPLCATAIRLWLLSTFTSRAFACSSHNLAPMIERVFHDTSPCFLDPGTSLNDVMYLQRDTGDCNAYWVRFVSRVAPSSLQARCEPPLPRRKATFKLPDYLQLFFKPPFRTACRWFNASSDLESGTLHDFKMSASCVSYFLRKARSRDHQLVARRKQALSAANPPEQAASTQLQSAPSSRSSPPPSLVLPTDTYLDEVFPVNPPPAPEADVAAFPGMYREMKVEFEMPSANRSDTPVFVVNVMGPRTISAGRTFHVAGDTYAAVFRPAEPGPHRLVARLEYLENGEAVRGRWYRDLNPLEDKGLDKKGHCVTRLCTGILEVDPPSWIGEEFETEVVVEPPDEPAGASPHGRGLLPECRGGANAGFWSHVEGTTPEGLVSYKPGFGACPRPHECFDPSSTVCKLQVPIGRPVLDGFKTREWFHYTAWESFNCRYKRITNTQAQGCLGRVQGTRPRTKVMMVGDSVTMQLCSWLQCALLGKERCDPNCSHRTWPNNEWKQKTNPCLENQDGKSPDVVCVAIENFGGSFNTTHCPHPCYHLRTVSDLLREHSEEQILENIRAAKLRHGMETGDSTTDVLVLSGGLHDATYLQLDQMLEKRGSPWERLLQKSLEAGFDRVIWHTAPTIHMYAEATTNCSTVPGKDLSKGVSCRRRDYDPKTFLNGARGALLNRFMREWVIPDLGKMFPEKPPVEVLDMELINQAREDMTMSHSDKVHPCPEVYKEVAQVLLNMLCDTSTNARINM</sequence>
<feature type="chain" id="PRO_5042277098" evidence="2">
    <location>
        <begin position="25"/>
        <end position="742"/>
    </location>
</feature>
<dbReference type="Proteomes" id="UP001190700">
    <property type="component" value="Unassembled WGS sequence"/>
</dbReference>
<accession>A0AAE0C1D7</accession>
<protein>
    <submittedName>
        <fullName evidence="3">Uncharacterized protein</fullName>
    </submittedName>
</protein>
<feature type="region of interest" description="Disordered" evidence="1">
    <location>
        <begin position="155"/>
        <end position="188"/>
    </location>
</feature>
<keyword evidence="4" id="KW-1185">Reference proteome</keyword>
<comment type="caution">
    <text evidence="3">The sequence shown here is derived from an EMBL/GenBank/DDBJ whole genome shotgun (WGS) entry which is preliminary data.</text>
</comment>
<proteinExistence type="predicted"/>
<dbReference type="EMBL" id="LGRX02029624">
    <property type="protein sequence ID" value="KAK3246628.1"/>
    <property type="molecule type" value="Genomic_DNA"/>
</dbReference>
<evidence type="ECO:0000256" key="2">
    <source>
        <dbReference type="SAM" id="SignalP"/>
    </source>
</evidence>
<evidence type="ECO:0000313" key="3">
    <source>
        <dbReference type="EMBL" id="KAK3246628.1"/>
    </source>
</evidence>
<dbReference type="AlphaFoldDB" id="A0AAE0C1D7"/>
<feature type="signal peptide" evidence="2">
    <location>
        <begin position="1"/>
        <end position="24"/>
    </location>
</feature>
<keyword evidence="2" id="KW-0732">Signal</keyword>
<name>A0AAE0C1D7_9CHLO</name>